<dbReference type="EMBL" id="UINC01009275">
    <property type="protein sequence ID" value="SVA41624.1"/>
    <property type="molecule type" value="Genomic_DNA"/>
</dbReference>
<accession>A0A381VN22</accession>
<feature type="domain" description="GFO/IDH/MocA-like oxidoreductase" evidence="2">
    <location>
        <begin position="148"/>
        <end position="274"/>
    </location>
</feature>
<evidence type="ECO:0008006" key="4">
    <source>
        <dbReference type="Google" id="ProtNLM"/>
    </source>
</evidence>
<dbReference type="InterPro" id="IPR000683">
    <property type="entry name" value="Gfo/Idh/MocA-like_OxRdtase_N"/>
</dbReference>
<dbReference type="SUPFAM" id="SSF55347">
    <property type="entry name" value="Glyceraldehyde-3-phosphate dehydrogenase-like, C-terminal domain"/>
    <property type="match status" value="1"/>
</dbReference>
<sequence>MPDKHGFGQSPRRVARKIRIGFIGAGAMGFSHLELFHRECRGQAEAVALCASDPGRIARAMEVAPEMRLFKNERDLIHSDLDAVVVSSPNFTHVPLALEALKAGKHLFLEKPVGITPAECRKLLRASAKSDRVLLIGHELRYSPFFGKFKKLVDAGAVGTPHMTWCKEFRGPFQPKSREWIQDRRKSGGCLVDKNCHHFDLMNWWVGARPRRVSAFGSNAVNRVIPGANQVHDHATVSWDYANGAKGTLHLCLFAHEPPRETLEMGVVGDQGVLQTDLDNLRILHWQHGKRKGEPRVIKVKATRGVGWGGHLGFAEIHPAFIRAIRTGETPLTSVANCIDGTLLAIAAEESIRTRKIITIK</sequence>
<dbReference type="Pfam" id="PF22725">
    <property type="entry name" value="GFO_IDH_MocA_C3"/>
    <property type="match status" value="1"/>
</dbReference>
<evidence type="ECO:0000259" key="1">
    <source>
        <dbReference type="Pfam" id="PF01408"/>
    </source>
</evidence>
<dbReference type="InterPro" id="IPR055170">
    <property type="entry name" value="GFO_IDH_MocA-like_dom"/>
</dbReference>
<dbReference type="PANTHER" id="PTHR43593:SF1">
    <property type="entry name" value="INOSITOL 2-DEHYDROGENASE"/>
    <property type="match status" value="1"/>
</dbReference>
<evidence type="ECO:0000313" key="3">
    <source>
        <dbReference type="EMBL" id="SVA41624.1"/>
    </source>
</evidence>
<evidence type="ECO:0000259" key="2">
    <source>
        <dbReference type="Pfam" id="PF22725"/>
    </source>
</evidence>
<feature type="domain" description="Gfo/Idh/MocA-like oxidoreductase N-terminal" evidence="1">
    <location>
        <begin position="18"/>
        <end position="138"/>
    </location>
</feature>
<dbReference type="PANTHER" id="PTHR43593">
    <property type="match status" value="1"/>
</dbReference>
<gene>
    <name evidence="3" type="ORF">METZ01_LOCUS94478</name>
</gene>
<dbReference type="InterPro" id="IPR050424">
    <property type="entry name" value="Gfo-Idh-MocA_inositol_DH"/>
</dbReference>
<protein>
    <recommendedName>
        <fullName evidence="4">Gfo/Idh/MocA-like oxidoreductase N-terminal domain-containing protein</fullName>
    </recommendedName>
</protein>
<dbReference type="Gene3D" id="3.30.360.10">
    <property type="entry name" value="Dihydrodipicolinate Reductase, domain 2"/>
    <property type="match status" value="1"/>
</dbReference>
<dbReference type="SUPFAM" id="SSF51735">
    <property type="entry name" value="NAD(P)-binding Rossmann-fold domains"/>
    <property type="match status" value="1"/>
</dbReference>
<proteinExistence type="predicted"/>
<dbReference type="AlphaFoldDB" id="A0A381VN22"/>
<dbReference type="Gene3D" id="3.40.50.720">
    <property type="entry name" value="NAD(P)-binding Rossmann-like Domain"/>
    <property type="match status" value="1"/>
</dbReference>
<name>A0A381VN22_9ZZZZ</name>
<dbReference type="Pfam" id="PF01408">
    <property type="entry name" value="GFO_IDH_MocA"/>
    <property type="match status" value="1"/>
</dbReference>
<organism evidence="3">
    <name type="scientific">marine metagenome</name>
    <dbReference type="NCBI Taxonomy" id="408172"/>
    <lineage>
        <taxon>unclassified sequences</taxon>
        <taxon>metagenomes</taxon>
        <taxon>ecological metagenomes</taxon>
    </lineage>
</organism>
<reference evidence="3" key="1">
    <citation type="submission" date="2018-05" db="EMBL/GenBank/DDBJ databases">
        <authorList>
            <person name="Lanie J.A."/>
            <person name="Ng W.-L."/>
            <person name="Kazmierczak K.M."/>
            <person name="Andrzejewski T.M."/>
            <person name="Davidsen T.M."/>
            <person name="Wayne K.J."/>
            <person name="Tettelin H."/>
            <person name="Glass J.I."/>
            <person name="Rusch D."/>
            <person name="Podicherti R."/>
            <person name="Tsui H.-C.T."/>
            <person name="Winkler M.E."/>
        </authorList>
    </citation>
    <scope>NUCLEOTIDE SEQUENCE</scope>
</reference>
<dbReference type="InterPro" id="IPR036291">
    <property type="entry name" value="NAD(P)-bd_dom_sf"/>
</dbReference>
<dbReference type="GO" id="GO:0000166">
    <property type="term" value="F:nucleotide binding"/>
    <property type="evidence" value="ECO:0007669"/>
    <property type="project" value="InterPro"/>
</dbReference>